<protein>
    <recommendedName>
        <fullName evidence="5">tRNA (adenine(58)-N(1))-methyltransferase TrmI</fullName>
        <ecNumber evidence="5">2.1.1.220</ecNumber>
    </recommendedName>
</protein>
<keyword evidence="1 5" id="KW-0489">Methyltransferase</keyword>
<feature type="region of interest" description="Disordered" evidence="6">
    <location>
        <begin position="1"/>
        <end position="30"/>
    </location>
</feature>
<dbReference type="InterPro" id="IPR029063">
    <property type="entry name" value="SAM-dependent_MTases_sf"/>
</dbReference>
<comment type="catalytic activity">
    <reaction evidence="5">
        <text>adenosine(58) in tRNA + S-adenosyl-L-methionine = N(1)-methyladenosine(58) in tRNA + S-adenosyl-L-homocysteine + H(+)</text>
        <dbReference type="Rhea" id="RHEA:43152"/>
        <dbReference type="Rhea" id="RHEA-COMP:10365"/>
        <dbReference type="Rhea" id="RHEA-COMP:10366"/>
        <dbReference type="ChEBI" id="CHEBI:15378"/>
        <dbReference type="ChEBI" id="CHEBI:57856"/>
        <dbReference type="ChEBI" id="CHEBI:59789"/>
        <dbReference type="ChEBI" id="CHEBI:74411"/>
        <dbReference type="ChEBI" id="CHEBI:74491"/>
        <dbReference type="EC" id="2.1.1.220"/>
    </reaction>
</comment>
<dbReference type="Proteomes" id="UP001233673">
    <property type="component" value="Unassembled WGS sequence"/>
</dbReference>
<dbReference type="CDD" id="cd02440">
    <property type="entry name" value="AdoMet_MTases"/>
    <property type="match status" value="1"/>
</dbReference>
<comment type="function">
    <text evidence="5">Catalyzes the S-adenosyl-L-methionine-dependent formation of N(1)-methyladenine at position 58 (m1A58) in tRNA.</text>
</comment>
<reference evidence="9" key="1">
    <citation type="submission" date="2023-05" db="EMBL/GenBank/DDBJ databases">
        <title>Draft genome of Pseudofrankia sp. BMG5.37.</title>
        <authorList>
            <person name="Gtari M."/>
            <person name="Ghodhbane F."/>
            <person name="Sbissi I."/>
        </authorList>
    </citation>
    <scope>NUCLEOTIDE SEQUENCE [LARGE SCALE GENOMIC DNA]</scope>
    <source>
        <strain evidence="9">BMG 814</strain>
    </source>
</reference>
<dbReference type="EMBL" id="JASNFN010000012">
    <property type="protein sequence ID" value="MDP5183305.1"/>
    <property type="molecule type" value="Genomic_DNA"/>
</dbReference>
<dbReference type="Pfam" id="PF14801">
    <property type="entry name" value="TrmI-like_N"/>
    <property type="match status" value="1"/>
</dbReference>
<evidence type="ECO:0000256" key="4">
    <source>
        <dbReference type="ARBA" id="ARBA00022694"/>
    </source>
</evidence>
<name>A0ABT9ICK9_9ACTN</name>
<dbReference type="PANTHER" id="PTHR12133">
    <property type="entry name" value="TRNA (ADENINE(58)-N(1))-METHYLTRANSFERASE"/>
    <property type="match status" value="1"/>
</dbReference>
<dbReference type="Gene3D" id="3.40.50.150">
    <property type="entry name" value="Vaccinia Virus protein VP39"/>
    <property type="match status" value="1"/>
</dbReference>
<organism evidence="8 9">
    <name type="scientific">Blastococcus carthaginiensis</name>
    <dbReference type="NCBI Taxonomy" id="3050034"/>
    <lineage>
        <taxon>Bacteria</taxon>
        <taxon>Bacillati</taxon>
        <taxon>Actinomycetota</taxon>
        <taxon>Actinomycetes</taxon>
        <taxon>Geodermatophilales</taxon>
        <taxon>Geodermatophilaceae</taxon>
        <taxon>Blastococcus</taxon>
    </lineage>
</organism>
<proteinExistence type="inferred from homology"/>
<dbReference type="InterPro" id="IPR014816">
    <property type="entry name" value="tRNA_MeTrfase_Gcd14"/>
</dbReference>
<feature type="domain" description="tRNA (adenine(58)-N(1))-methyltransferase catalytic subunit TRM61 C-terminal" evidence="7">
    <location>
        <begin position="109"/>
        <end position="271"/>
    </location>
</feature>
<comment type="caution">
    <text evidence="8">The sequence shown here is derived from an EMBL/GenBank/DDBJ whole genome shotgun (WGS) entry which is preliminary data.</text>
</comment>
<evidence type="ECO:0000256" key="3">
    <source>
        <dbReference type="ARBA" id="ARBA00022691"/>
    </source>
</evidence>
<evidence type="ECO:0000313" key="9">
    <source>
        <dbReference type="Proteomes" id="UP001233673"/>
    </source>
</evidence>
<evidence type="ECO:0000256" key="6">
    <source>
        <dbReference type="SAM" id="MobiDB-lite"/>
    </source>
</evidence>
<dbReference type="PANTHER" id="PTHR12133:SF1">
    <property type="entry name" value="TRNA (ADENINE(58)-N(1))-METHYLTRANSFERASE, MITOCHONDRIAL"/>
    <property type="match status" value="1"/>
</dbReference>
<evidence type="ECO:0000313" key="8">
    <source>
        <dbReference type="EMBL" id="MDP5183305.1"/>
    </source>
</evidence>
<dbReference type="Gene3D" id="3.10.330.20">
    <property type="match status" value="1"/>
</dbReference>
<dbReference type="Pfam" id="PF08704">
    <property type="entry name" value="GCD14"/>
    <property type="match status" value="1"/>
</dbReference>
<dbReference type="PIRSF" id="PIRSF017269">
    <property type="entry name" value="GCD14"/>
    <property type="match status" value="1"/>
</dbReference>
<comment type="similarity">
    <text evidence="5">Belongs to the class I-like SAM-binding methyltransferase superfamily. TRM61 family.</text>
</comment>
<accession>A0ABT9ICK9</accession>
<gene>
    <name evidence="8" type="ORF">QOZ88_11705</name>
</gene>
<evidence type="ECO:0000256" key="5">
    <source>
        <dbReference type="PIRNR" id="PIRNR017269"/>
    </source>
</evidence>
<dbReference type="SUPFAM" id="SSF53335">
    <property type="entry name" value="S-adenosyl-L-methionine-dependent methyltransferases"/>
    <property type="match status" value="1"/>
</dbReference>
<dbReference type="EC" id="2.1.1.220" evidence="5"/>
<keyword evidence="2 5" id="KW-0808">Transferase</keyword>
<evidence type="ECO:0000259" key="7">
    <source>
        <dbReference type="Pfam" id="PF08704"/>
    </source>
</evidence>
<keyword evidence="4 5" id="KW-0819">tRNA processing</keyword>
<dbReference type="InterPro" id="IPR049470">
    <property type="entry name" value="TRM61_C"/>
</dbReference>
<evidence type="ECO:0000256" key="1">
    <source>
        <dbReference type="ARBA" id="ARBA00022603"/>
    </source>
</evidence>
<comment type="subunit">
    <text evidence="5">Homotetramer composed of a dimer of dimers.</text>
</comment>
<dbReference type="PROSITE" id="PS51620">
    <property type="entry name" value="SAM_TRM61"/>
    <property type="match status" value="1"/>
</dbReference>
<keyword evidence="9" id="KW-1185">Reference proteome</keyword>
<evidence type="ECO:0000256" key="2">
    <source>
        <dbReference type="ARBA" id="ARBA00022679"/>
    </source>
</evidence>
<sequence length="312" mass="33422">MTSEQEPGTDVVEEAQPAPAEEAAEQVGEQVPVQRAEPVEGAFVAGDRVQLTDPKGRMHTVVLTPGKQFHTHRGAIEHDDLIGAPEGSVVHSTANTGYLALRPLLADYVLSMPRGAQVIYPKDAAQIVGFGDVGPGMRVLEAGAGSGALSCSLLRAVGSEGSLTSYERREDFLDVARANVGAFFGEVPGNWSLRLGDLADHPADEVVDRVVLDMLEPWAVLPTVAAALRPGGVLVGYVATVTQLSTYVEALRAQGVWTEPYAWESLLRPWHAVGLAVRPEHRMVAHTAFLVTARRLAEGAVAPIRQRRAQKH</sequence>
<keyword evidence="3 5" id="KW-0949">S-adenosyl-L-methionine</keyword>
<feature type="compositionally biased region" description="Low complexity" evidence="6">
    <location>
        <begin position="14"/>
        <end position="30"/>
    </location>
</feature>